<proteinExistence type="predicted"/>
<dbReference type="Proteomes" id="UP000000719">
    <property type="component" value="Chromosome"/>
</dbReference>
<evidence type="ECO:0000313" key="2">
    <source>
        <dbReference type="EMBL" id="ACL68915.1"/>
    </source>
</evidence>
<evidence type="ECO:0000259" key="1">
    <source>
        <dbReference type="PROSITE" id="PS51112"/>
    </source>
</evidence>
<dbReference type="InterPro" id="IPR002733">
    <property type="entry name" value="AMMECR1_domain"/>
</dbReference>
<organism evidence="2 4">
    <name type="scientific">Halothermothrix orenii (strain H 168 / OCM 544 / DSM 9562)</name>
    <dbReference type="NCBI Taxonomy" id="373903"/>
    <lineage>
        <taxon>Bacteria</taxon>
        <taxon>Bacillati</taxon>
        <taxon>Bacillota</taxon>
        <taxon>Clostridia</taxon>
        <taxon>Halanaerobiales</taxon>
        <taxon>Halothermotrichaceae</taxon>
        <taxon>Halothermothrix</taxon>
    </lineage>
</organism>
<dbReference type="InterPro" id="IPR027485">
    <property type="entry name" value="AMMECR1_N"/>
</dbReference>
<dbReference type="EMBL" id="CP001098">
    <property type="protein sequence ID" value="ACL68915.1"/>
    <property type="molecule type" value="Genomic_DNA"/>
</dbReference>
<protein>
    <submittedName>
        <fullName evidence="2">AMMECR1 domain protein</fullName>
    </submittedName>
</protein>
<dbReference type="OrthoDB" id="159752at2"/>
<dbReference type="InterPro" id="IPR027623">
    <property type="entry name" value="AmmeMemoSam_A"/>
</dbReference>
<sequence>MSKLSSYITGLARKTIEVYIKEGRQIKELTDLPEELKKRAGVFVSLKKDGKLRGCIGTFLPTQDNIAQEIIKNAISAAVHDPRFGPVRVEELNKIEISVDILTEPEKVNNRNELDPHKYGILVKKGHRTGLLLPDLEGIDSVEKQLEIARLKAGIRPDEEVEIYRFQVKRYKER</sequence>
<dbReference type="EMBL" id="CP001098">
    <property type="protein sequence ID" value="ACL69010.1"/>
    <property type="molecule type" value="Genomic_DNA"/>
</dbReference>
<gene>
    <name evidence="2" type="ordered locus">Hore_01535</name>
    <name evidence="3" type="ordered locus">Hore_02490</name>
</gene>
<dbReference type="eggNOG" id="COG2078">
    <property type="taxonomic scope" value="Bacteria"/>
</dbReference>
<accession>B8D0U6</accession>
<dbReference type="PANTHER" id="PTHR13016">
    <property type="entry name" value="AMMECR1 HOMOLOG"/>
    <property type="match status" value="1"/>
</dbReference>
<dbReference type="RefSeq" id="WP_012635113.1">
    <property type="nucleotide sequence ID" value="NC_011899.1"/>
</dbReference>
<dbReference type="PROSITE" id="PS51112">
    <property type="entry name" value="AMMECR1"/>
    <property type="match status" value="1"/>
</dbReference>
<dbReference type="Gene3D" id="3.30.1490.150">
    <property type="entry name" value="Hypothetical protein ph0010, domain 2"/>
    <property type="match status" value="1"/>
</dbReference>
<dbReference type="Pfam" id="PF01871">
    <property type="entry name" value="AMMECR1"/>
    <property type="match status" value="1"/>
</dbReference>
<dbReference type="Gene3D" id="3.30.700.20">
    <property type="entry name" value="Hypothetical protein ph0010, domain 1"/>
    <property type="match status" value="1"/>
</dbReference>
<evidence type="ECO:0000313" key="3">
    <source>
        <dbReference type="EMBL" id="ACL69010.1"/>
    </source>
</evidence>
<reference evidence="2 4" key="1">
    <citation type="journal article" date="2009" name="PLoS ONE">
        <title>Genome analysis of the anaerobic thermohalophilic bacterium Halothermothrix orenii.</title>
        <authorList>
            <person name="Mavromatis K."/>
            <person name="Ivanova N."/>
            <person name="Anderson I."/>
            <person name="Lykidis A."/>
            <person name="Hooper S.D."/>
            <person name="Sun H."/>
            <person name="Kunin V."/>
            <person name="Lapidus A."/>
            <person name="Hugenholtz P."/>
            <person name="Patel B."/>
            <person name="Kyrpides N.C."/>
        </authorList>
    </citation>
    <scope>NUCLEOTIDE SEQUENCE [LARGE SCALE GENOMIC DNA]</scope>
    <source>
        <strain evidence="2">H 168</strain>
        <strain evidence="4">H 168 / OCM 544 / DSM 9562</strain>
    </source>
</reference>
<feature type="domain" description="AMMECR1" evidence="1">
    <location>
        <begin position="3"/>
        <end position="174"/>
    </location>
</feature>
<dbReference type="KEGG" id="hor:Hore_01535"/>
<dbReference type="PANTHER" id="PTHR13016:SF0">
    <property type="entry name" value="AMME SYNDROME CANDIDATE GENE 1 PROTEIN"/>
    <property type="match status" value="1"/>
</dbReference>
<evidence type="ECO:0000313" key="4">
    <source>
        <dbReference type="Proteomes" id="UP000000719"/>
    </source>
</evidence>
<keyword evidence="4" id="KW-1185">Reference proteome</keyword>
<dbReference type="InterPro" id="IPR036071">
    <property type="entry name" value="AMMECR1_dom_sf"/>
</dbReference>
<dbReference type="SUPFAM" id="SSF143447">
    <property type="entry name" value="AMMECR1-like"/>
    <property type="match status" value="1"/>
</dbReference>
<dbReference type="NCBIfam" id="TIGR00296">
    <property type="entry name" value="TIGR00296 family protein"/>
    <property type="match status" value="1"/>
</dbReference>
<dbReference type="STRING" id="373903.Hore_01535"/>
<dbReference type="AlphaFoldDB" id="B8D0U6"/>
<dbReference type="InterPro" id="IPR023473">
    <property type="entry name" value="AMMECR1"/>
</dbReference>
<name>B8D0U6_HALOH</name>
<dbReference type="KEGG" id="hor:Hore_02490"/>
<dbReference type="NCBIfam" id="TIGR04335">
    <property type="entry name" value="AmmeMemoSam_A"/>
    <property type="match status" value="1"/>
</dbReference>
<dbReference type="HOGENOM" id="CLU_095686_1_1_9"/>